<dbReference type="Gene3D" id="3.90.220.20">
    <property type="entry name" value="DNA methylase specificity domains"/>
    <property type="match status" value="1"/>
</dbReference>
<sequence>MAKLSDVAAINPTRKVKKGEFVPFVEMAALPLSGRDISPSAVETRIAKASGAHFQNGDTLLARITPCLENGKTAQVNVLADGAVGEGSTEFIVLPD</sequence>
<keyword evidence="2" id="KW-0238">DNA-binding</keyword>
<proteinExistence type="predicted"/>
<evidence type="ECO:0000256" key="2">
    <source>
        <dbReference type="ARBA" id="ARBA00023125"/>
    </source>
</evidence>
<keyword evidence="4" id="KW-1185">Reference proteome</keyword>
<dbReference type="RefSeq" id="WP_152527185.1">
    <property type="nucleotide sequence ID" value="NZ_CAWLZN010000001.1"/>
</dbReference>
<comment type="caution">
    <text evidence="3">The sequence shown here is derived from an EMBL/GenBank/DDBJ whole genome shotgun (WGS) entry which is preliminary data.</text>
</comment>
<gene>
    <name evidence="3" type="ORF">LL965_18455</name>
</gene>
<evidence type="ECO:0000256" key="1">
    <source>
        <dbReference type="ARBA" id="ARBA00022747"/>
    </source>
</evidence>
<dbReference type="Proteomes" id="UP001199206">
    <property type="component" value="Unassembled WGS sequence"/>
</dbReference>
<dbReference type="EMBL" id="JAJGQJ010000060">
    <property type="protein sequence ID" value="MCC4621952.1"/>
    <property type="molecule type" value="Genomic_DNA"/>
</dbReference>
<reference evidence="3 4" key="1">
    <citation type="submission" date="2021-10" db="EMBL/GenBank/DDBJ databases">
        <title>Genome sequencing of Xanthomonas strains from NCPPB.</title>
        <authorList>
            <person name="Hussein R."/>
            <person name="Harrison J."/>
            <person name="Studholme D.J."/>
            <person name="Vicente J."/>
            <person name="Grant M."/>
        </authorList>
    </citation>
    <scope>NUCLEOTIDE SEQUENCE [LARGE SCALE GENOMIC DNA]</scope>
    <source>
        <strain evidence="3 4">NCPPB 101</strain>
    </source>
</reference>
<organism evidence="3 4">
    <name type="scientific">Xanthomonas cassavae CFBP 4642</name>
    <dbReference type="NCBI Taxonomy" id="1219375"/>
    <lineage>
        <taxon>Bacteria</taxon>
        <taxon>Pseudomonadati</taxon>
        <taxon>Pseudomonadota</taxon>
        <taxon>Gammaproteobacteria</taxon>
        <taxon>Lysobacterales</taxon>
        <taxon>Lysobacteraceae</taxon>
        <taxon>Xanthomonas</taxon>
    </lineage>
</organism>
<evidence type="ECO:0000313" key="3">
    <source>
        <dbReference type="EMBL" id="MCC4621952.1"/>
    </source>
</evidence>
<name>A0ABS8HMN2_9XANT</name>
<evidence type="ECO:0000313" key="4">
    <source>
        <dbReference type="Proteomes" id="UP001199206"/>
    </source>
</evidence>
<protein>
    <submittedName>
        <fullName evidence="3">Uncharacterized protein</fullName>
    </submittedName>
</protein>
<dbReference type="InterPro" id="IPR044946">
    <property type="entry name" value="Restrct_endonuc_typeI_TRD_sf"/>
</dbReference>
<keyword evidence="1" id="KW-0680">Restriction system</keyword>
<accession>A0ABS8HMN2</accession>